<name>X1HSV9_9ZZZZ</name>
<feature type="compositionally biased region" description="Low complexity" evidence="1">
    <location>
        <begin position="74"/>
        <end position="86"/>
    </location>
</feature>
<accession>X1HSV9</accession>
<comment type="caution">
    <text evidence="2">The sequence shown here is derived from an EMBL/GenBank/DDBJ whole genome shotgun (WGS) entry which is preliminary data.</text>
</comment>
<gene>
    <name evidence="2" type="ORF">S03H2_33019</name>
</gene>
<dbReference type="EMBL" id="BARU01020086">
    <property type="protein sequence ID" value="GAH60140.1"/>
    <property type="molecule type" value="Genomic_DNA"/>
</dbReference>
<sequence length="97" mass="10509">MSDELKVVISLKGNKASVGVQAPECDPVFFGLEGDLRTTLKAVLGFVEEAKNRWETSKQYPKCETPLPSQEKPAATTSRASTTSRGTKARDAESSTF</sequence>
<protein>
    <submittedName>
        <fullName evidence="2">Uncharacterized protein</fullName>
    </submittedName>
</protein>
<dbReference type="AlphaFoldDB" id="X1HSV9"/>
<proteinExistence type="predicted"/>
<evidence type="ECO:0000256" key="1">
    <source>
        <dbReference type="SAM" id="MobiDB-lite"/>
    </source>
</evidence>
<feature type="compositionally biased region" description="Basic and acidic residues" evidence="1">
    <location>
        <begin position="88"/>
        <end position="97"/>
    </location>
</feature>
<feature type="region of interest" description="Disordered" evidence="1">
    <location>
        <begin position="54"/>
        <end position="97"/>
    </location>
</feature>
<organism evidence="2">
    <name type="scientific">marine sediment metagenome</name>
    <dbReference type="NCBI Taxonomy" id="412755"/>
    <lineage>
        <taxon>unclassified sequences</taxon>
        <taxon>metagenomes</taxon>
        <taxon>ecological metagenomes</taxon>
    </lineage>
</organism>
<reference evidence="2" key="1">
    <citation type="journal article" date="2014" name="Front. Microbiol.">
        <title>High frequency of phylogenetically diverse reductive dehalogenase-homologous genes in deep subseafloor sedimentary metagenomes.</title>
        <authorList>
            <person name="Kawai M."/>
            <person name="Futagami T."/>
            <person name="Toyoda A."/>
            <person name="Takaki Y."/>
            <person name="Nishi S."/>
            <person name="Hori S."/>
            <person name="Arai W."/>
            <person name="Tsubouchi T."/>
            <person name="Morono Y."/>
            <person name="Uchiyama I."/>
            <person name="Ito T."/>
            <person name="Fujiyama A."/>
            <person name="Inagaki F."/>
            <person name="Takami H."/>
        </authorList>
    </citation>
    <scope>NUCLEOTIDE SEQUENCE</scope>
    <source>
        <strain evidence="2">Expedition CK06-06</strain>
    </source>
</reference>
<feature type="non-terminal residue" evidence="2">
    <location>
        <position position="97"/>
    </location>
</feature>
<evidence type="ECO:0000313" key="2">
    <source>
        <dbReference type="EMBL" id="GAH60140.1"/>
    </source>
</evidence>